<protein>
    <submittedName>
        <fullName evidence="1">Uncharacterized protein</fullName>
    </submittedName>
</protein>
<reference evidence="1" key="1">
    <citation type="journal article" date="2019" name="Sci. Rep.">
        <title>Draft genome of Tanacetum cinerariifolium, the natural source of mosquito coil.</title>
        <authorList>
            <person name="Yamashiro T."/>
            <person name="Shiraishi A."/>
            <person name="Satake H."/>
            <person name="Nakayama K."/>
        </authorList>
    </citation>
    <scope>NUCLEOTIDE SEQUENCE</scope>
</reference>
<sequence>AVSETVSAAAVVPAAVSETVSAVAVVPTAASVKVAIPSTRRRKASKEHIEEEENKAIASINETPAQKAAKRRRVNEEAEDV</sequence>
<dbReference type="AlphaFoldDB" id="A0A699V972"/>
<comment type="caution">
    <text evidence="1">The sequence shown here is derived from an EMBL/GenBank/DDBJ whole genome shotgun (WGS) entry which is preliminary data.</text>
</comment>
<organism evidence="1">
    <name type="scientific">Tanacetum cinerariifolium</name>
    <name type="common">Dalmatian daisy</name>
    <name type="synonym">Chrysanthemum cinerariifolium</name>
    <dbReference type="NCBI Taxonomy" id="118510"/>
    <lineage>
        <taxon>Eukaryota</taxon>
        <taxon>Viridiplantae</taxon>
        <taxon>Streptophyta</taxon>
        <taxon>Embryophyta</taxon>
        <taxon>Tracheophyta</taxon>
        <taxon>Spermatophyta</taxon>
        <taxon>Magnoliopsida</taxon>
        <taxon>eudicotyledons</taxon>
        <taxon>Gunneridae</taxon>
        <taxon>Pentapetalae</taxon>
        <taxon>asterids</taxon>
        <taxon>campanulids</taxon>
        <taxon>Asterales</taxon>
        <taxon>Asteraceae</taxon>
        <taxon>Asteroideae</taxon>
        <taxon>Anthemideae</taxon>
        <taxon>Anthemidinae</taxon>
        <taxon>Tanacetum</taxon>
    </lineage>
</organism>
<dbReference type="EMBL" id="BKCJ011402708">
    <property type="protein sequence ID" value="GFD30309.1"/>
    <property type="molecule type" value="Genomic_DNA"/>
</dbReference>
<accession>A0A699V972</accession>
<name>A0A699V972_TANCI</name>
<gene>
    <name evidence="1" type="ORF">Tci_902278</name>
</gene>
<proteinExistence type="predicted"/>
<evidence type="ECO:0000313" key="1">
    <source>
        <dbReference type="EMBL" id="GFD30309.1"/>
    </source>
</evidence>
<feature type="non-terminal residue" evidence="1">
    <location>
        <position position="81"/>
    </location>
</feature>
<feature type="non-terminal residue" evidence="1">
    <location>
        <position position="1"/>
    </location>
</feature>